<protein>
    <submittedName>
        <fullName evidence="2">Geranylgeranyl reductase family protein</fullName>
    </submittedName>
</protein>
<dbReference type="Gene3D" id="3.50.50.60">
    <property type="entry name" value="FAD/NAD(P)-binding domain"/>
    <property type="match status" value="1"/>
</dbReference>
<dbReference type="PANTHER" id="PTHR42685">
    <property type="entry name" value="GERANYLGERANYL DIPHOSPHATE REDUCTASE"/>
    <property type="match status" value="1"/>
</dbReference>
<dbReference type="InterPro" id="IPR036188">
    <property type="entry name" value="FAD/NAD-bd_sf"/>
</dbReference>
<sequence>MDEFDYDAVIVGAGPIGGYLAQKLAKNKLKVLILEEHSEIGRPFQCAGLVNPKAMASVGLVNTVLTPIWGARIYSPEGTLVEIGHEEKVRTWSVCRKLFDEAVVIQSIESGADIWLSSKPINLEFKEDSVEIEILTPNGIKKLTTKIICGADGAHSWVRRTMRMGRPKETMIGMQIEVTGYMGKNGKLDMYTGSDISPGFFAWVIPSGDTARVGVWSQTKYIGERSCEELLNELMNNSRWSFKFKDCKEVGRFVGSVPSGILKNTTSTRVALFGDAAGICKPTTGGGIGPGFAHIDIIVDDFIDLIRKNKLDATSLSKIDKKIDKMRKSQSRARALRDAFLSHSTDEELEEIFKVWAKPDVIKMINEVGEIENPIPLGTKMLKDIPEFRKLAGKAIKAVLWS</sequence>
<dbReference type="Pfam" id="PF01494">
    <property type="entry name" value="FAD_binding_3"/>
    <property type="match status" value="1"/>
</dbReference>
<proteinExistence type="predicted"/>
<dbReference type="GO" id="GO:0071949">
    <property type="term" value="F:FAD binding"/>
    <property type="evidence" value="ECO:0007669"/>
    <property type="project" value="InterPro"/>
</dbReference>
<name>A0A1B1TC93_9ARCH</name>
<evidence type="ECO:0000259" key="1">
    <source>
        <dbReference type="Pfam" id="PF01494"/>
    </source>
</evidence>
<dbReference type="SUPFAM" id="SSF51905">
    <property type="entry name" value="FAD/NAD(P)-binding domain"/>
    <property type="match status" value="1"/>
</dbReference>
<dbReference type="GO" id="GO:0016628">
    <property type="term" value="F:oxidoreductase activity, acting on the CH-CH group of donors, NAD or NADP as acceptor"/>
    <property type="evidence" value="ECO:0007669"/>
    <property type="project" value="InterPro"/>
</dbReference>
<dbReference type="EMBL" id="KP211862">
    <property type="protein sequence ID" value="ANV79899.1"/>
    <property type="molecule type" value="Genomic_DNA"/>
</dbReference>
<dbReference type="PRINTS" id="PR00420">
    <property type="entry name" value="RNGMNOXGNASE"/>
</dbReference>
<dbReference type="InterPro" id="IPR011777">
    <property type="entry name" value="Geranylgeranyl_Rdtase_fam"/>
</dbReference>
<dbReference type="InterPro" id="IPR002938">
    <property type="entry name" value="FAD-bd"/>
</dbReference>
<reference evidence="2" key="2">
    <citation type="journal article" date="2015" name="ISME J.">
        <title>A new class of marine Euryarchaeota group II from the Mediterranean deep chlorophyll maximum.</title>
        <authorList>
            <person name="Martin-Cuadrado A.B."/>
            <person name="Garcia-Heredia I."/>
            <person name="Molto A.G."/>
            <person name="Lopez-Ubeda R."/>
            <person name="Kimes N."/>
            <person name="Lopez-Garcia P."/>
            <person name="Moreira D."/>
            <person name="Rodriguez-Valera F."/>
        </authorList>
    </citation>
    <scope>NUCLEOTIDE SEQUENCE</scope>
</reference>
<evidence type="ECO:0000313" key="2">
    <source>
        <dbReference type="EMBL" id="ANV79899.1"/>
    </source>
</evidence>
<dbReference type="Gene3D" id="3.30.9.10">
    <property type="entry name" value="D-Amino Acid Oxidase, subunit A, domain 2"/>
    <property type="match status" value="1"/>
</dbReference>
<organism evidence="2">
    <name type="scientific">uncultured Poseidoniia archaeon</name>
    <dbReference type="NCBI Taxonomy" id="1697135"/>
    <lineage>
        <taxon>Archaea</taxon>
        <taxon>Methanobacteriati</taxon>
        <taxon>Thermoplasmatota</taxon>
        <taxon>Candidatus Poseidoniia</taxon>
        <taxon>environmental samples</taxon>
    </lineage>
</organism>
<dbReference type="AlphaFoldDB" id="A0A1B1TC93"/>
<reference evidence="2" key="1">
    <citation type="submission" date="2014-11" db="EMBL/GenBank/DDBJ databases">
        <authorList>
            <person name="Zhu J."/>
            <person name="Qi W."/>
            <person name="Song R."/>
        </authorList>
    </citation>
    <scope>NUCLEOTIDE SEQUENCE</scope>
</reference>
<feature type="domain" description="FAD-binding" evidence="1">
    <location>
        <begin position="6"/>
        <end position="288"/>
    </location>
</feature>
<dbReference type="NCBIfam" id="TIGR02032">
    <property type="entry name" value="GG-red-SF"/>
    <property type="match status" value="1"/>
</dbReference>
<dbReference type="InterPro" id="IPR050407">
    <property type="entry name" value="Geranylgeranyl_reductase"/>
</dbReference>
<accession>A0A1B1TC93</accession>
<dbReference type="PANTHER" id="PTHR42685:SF18">
    <property type="entry name" value="DIGERANYLGERANYLGLYCEROPHOSPHOLIPID REDUCTASE"/>
    <property type="match status" value="1"/>
</dbReference>